<proteinExistence type="predicted"/>
<protein>
    <submittedName>
        <fullName evidence="9">LPXTG cell wall anchor domain-containing protein</fullName>
    </submittedName>
</protein>
<evidence type="ECO:0000256" key="3">
    <source>
        <dbReference type="ARBA" id="ARBA00022729"/>
    </source>
</evidence>
<organism evidence="9 10">
    <name type="scientific">Bifidobacterium avesanii</name>
    <dbReference type="NCBI Taxonomy" id="1798157"/>
    <lineage>
        <taxon>Bacteria</taxon>
        <taxon>Bacillati</taxon>
        <taxon>Actinomycetota</taxon>
        <taxon>Actinomycetes</taxon>
        <taxon>Bifidobacteriales</taxon>
        <taxon>Bifidobacteriaceae</taxon>
        <taxon>Bifidobacterium</taxon>
    </lineage>
</organism>
<dbReference type="Gene3D" id="2.60.40.10">
    <property type="entry name" value="Immunoglobulins"/>
    <property type="match status" value="1"/>
</dbReference>
<dbReference type="Proteomes" id="UP000469763">
    <property type="component" value="Unassembled WGS sequence"/>
</dbReference>
<dbReference type="Pfam" id="PF17802">
    <property type="entry name" value="SpaA"/>
    <property type="match status" value="1"/>
</dbReference>
<keyword evidence="2" id="KW-0964">Secreted</keyword>
<accession>A0A7K3TJS2</accession>
<dbReference type="Pfam" id="PF00746">
    <property type="entry name" value="Gram_pos_anchor"/>
    <property type="match status" value="1"/>
</dbReference>
<evidence type="ECO:0000256" key="6">
    <source>
        <dbReference type="SAM" id="Phobius"/>
    </source>
</evidence>
<keyword evidence="6" id="KW-0472">Membrane</keyword>
<dbReference type="InterPro" id="IPR018247">
    <property type="entry name" value="EF_Hand_1_Ca_BS"/>
</dbReference>
<evidence type="ECO:0000259" key="8">
    <source>
        <dbReference type="Pfam" id="PF17802"/>
    </source>
</evidence>
<evidence type="ECO:0000259" key="7">
    <source>
        <dbReference type="Pfam" id="PF00746"/>
    </source>
</evidence>
<dbReference type="PROSITE" id="PS00018">
    <property type="entry name" value="EF_HAND_1"/>
    <property type="match status" value="1"/>
</dbReference>
<reference evidence="9 10" key="1">
    <citation type="submission" date="2019-10" db="EMBL/GenBank/DDBJ databases">
        <title>Bifidobacterium from non-human primates.</title>
        <authorList>
            <person name="Modesto M."/>
        </authorList>
    </citation>
    <scope>NUCLEOTIDE SEQUENCE [LARGE SCALE GENOMIC DNA]</scope>
    <source>
        <strain evidence="9 10">TREC</strain>
    </source>
</reference>
<feature type="compositionally biased region" description="Basic and acidic residues" evidence="5">
    <location>
        <begin position="1"/>
        <end position="22"/>
    </location>
</feature>
<keyword evidence="3" id="KW-0732">Signal</keyword>
<dbReference type="NCBIfam" id="TIGR01167">
    <property type="entry name" value="LPXTG_anchor"/>
    <property type="match status" value="1"/>
</dbReference>
<feature type="domain" description="SpaA-like prealbumin fold" evidence="8">
    <location>
        <begin position="50"/>
        <end position="92"/>
    </location>
</feature>
<evidence type="ECO:0000313" key="10">
    <source>
        <dbReference type="Proteomes" id="UP000469763"/>
    </source>
</evidence>
<gene>
    <name evidence="9" type="ORF">GFD22_10400</name>
</gene>
<dbReference type="InterPro" id="IPR019931">
    <property type="entry name" value="LPXTG_anchor"/>
</dbReference>
<dbReference type="AlphaFoldDB" id="A0A7K3TJS2"/>
<evidence type="ECO:0000256" key="1">
    <source>
        <dbReference type="ARBA" id="ARBA00022512"/>
    </source>
</evidence>
<feature type="domain" description="Gram-positive cocci surface proteins LPxTG" evidence="7">
    <location>
        <begin position="131"/>
        <end position="163"/>
    </location>
</feature>
<keyword evidence="6" id="KW-1133">Transmembrane helix</keyword>
<dbReference type="OrthoDB" id="3240140at2"/>
<evidence type="ECO:0000256" key="4">
    <source>
        <dbReference type="ARBA" id="ARBA00023088"/>
    </source>
</evidence>
<sequence length="170" mass="17690">MSGVKDANRDGKIDNNDIDHVDNPWTGEGVNTSDSRPVRVPDSGTGDAFAVQDGVVTFAGLADGTYLVKEIKAPEGFLGGQVNVQFKVTIKGGKAVAFKGIDVWGLAPTNAGDGQTEITDYKVKNVRNISQLPKTGAAGIAMFTVIGLLLAGAAGTVYVKSRKANALLRA</sequence>
<name>A0A7K3TJS2_9BIFI</name>
<keyword evidence="10" id="KW-1185">Reference proteome</keyword>
<evidence type="ECO:0000313" key="9">
    <source>
        <dbReference type="EMBL" id="NEG79368.1"/>
    </source>
</evidence>
<keyword evidence="4" id="KW-0572">Peptidoglycan-anchor</keyword>
<dbReference type="InterPro" id="IPR041033">
    <property type="entry name" value="SpaA_PFL_dom_1"/>
</dbReference>
<feature type="region of interest" description="Disordered" evidence="5">
    <location>
        <begin position="1"/>
        <end position="38"/>
    </location>
</feature>
<evidence type="ECO:0000256" key="2">
    <source>
        <dbReference type="ARBA" id="ARBA00022525"/>
    </source>
</evidence>
<keyword evidence="6" id="KW-0812">Transmembrane</keyword>
<feature type="transmembrane region" description="Helical" evidence="6">
    <location>
        <begin position="137"/>
        <end position="159"/>
    </location>
</feature>
<evidence type="ECO:0000256" key="5">
    <source>
        <dbReference type="SAM" id="MobiDB-lite"/>
    </source>
</evidence>
<dbReference type="EMBL" id="WHZY01000026">
    <property type="protein sequence ID" value="NEG79368.1"/>
    <property type="molecule type" value="Genomic_DNA"/>
</dbReference>
<dbReference type="InterPro" id="IPR013783">
    <property type="entry name" value="Ig-like_fold"/>
</dbReference>
<comment type="caution">
    <text evidence="9">The sequence shown here is derived from an EMBL/GenBank/DDBJ whole genome shotgun (WGS) entry which is preliminary data.</text>
</comment>
<dbReference type="GO" id="GO:0005975">
    <property type="term" value="P:carbohydrate metabolic process"/>
    <property type="evidence" value="ECO:0007669"/>
    <property type="project" value="UniProtKB-ARBA"/>
</dbReference>
<keyword evidence="1" id="KW-0134">Cell wall</keyword>